<reference evidence="1 2" key="1">
    <citation type="submission" date="2015-09" db="EMBL/GenBank/DDBJ databases">
        <title>Draft Genome Sequence of Bradyrhizobium manausense Strain BR 3351T, a Novel Symbiotic Nitrogen-Fixing Alphaproteobacterium Isolated from Brazilian Amazon Rain Forest.</title>
        <authorList>
            <person name="De Araujo J.L."/>
            <person name="Zilli J.E."/>
        </authorList>
    </citation>
    <scope>NUCLEOTIDE SEQUENCE [LARGE SCALE GENOMIC DNA]</scope>
    <source>
        <strain evidence="1 2">BR3351</strain>
    </source>
</reference>
<dbReference type="Proteomes" id="UP000051936">
    <property type="component" value="Unassembled WGS sequence"/>
</dbReference>
<name>A0A0R3D2A8_9BRAD</name>
<proteinExistence type="predicted"/>
<accession>A0A0R3D2A8</accession>
<sequence>MARLAKLERSAGSCNGGCETSYRVGNAPWVGCSLSGGSEPYTSHFSATCRDTLTYNTYAQCVETKAFLGASPRETRWLCTSLLAGGKLAGERQVAESRR</sequence>
<organism evidence="1 2">
    <name type="scientific">Bradyrhizobium manausense</name>
    <dbReference type="NCBI Taxonomy" id="989370"/>
    <lineage>
        <taxon>Bacteria</taxon>
        <taxon>Pseudomonadati</taxon>
        <taxon>Pseudomonadota</taxon>
        <taxon>Alphaproteobacteria</taxon>
        <taxon>Hyphomicrobiales</taxon>
        <taxon>Nitrobacteraceae</taxon>
        <taxon>Bradyrhizobium</taxon>
    </lineage>
</organism>
<gene>
    <name evidence="1" type="ORF">AOQ71_35185</name>
</gene>
<protein>
    <submittedName>
        <fullName evidence="1">Uncharacterized protein</fullName>
    </submittedName>
</protein>
<dbReference type="AlphaFoldDB" id="A0A0R3D2A8"/>
<evidence type="ECO:0000313" key="2">
    <source>
        <dbReference type="Proteomes" id="UP000051936"/>
    </source>
</evidence>
<keyword evidence="2" id="KW-1185">Reference proteome</keyword>
<dbReference type="EMBL" id="LJYG01000110">
    <property type="protein sequence ID" value="KRQ02462.1"/>
    <property type="molecule type" value="Genomic_DNA"/>
</dbReference>
<comment type="caution">
    <text evidence="1">The sequence shown here is derived from an EMBL/GenBank/DDBJ whole genome shotgun (WGS) entry which is preliminary data.</text>
</comment>
<evidence type="ECO:0000313" key="1">
    <source>
        <dbReference type="EMBL" id="KRQ02462.1"/>
    </source>
</evidence>